<dbReference type="InterPro" id="IPR027379">
    <property type="entry name" value="CLS_N"/>
</dbReference>
<keyword evidence="3 7" id="KW-0812">Transmembrane</keyword>
<gene>
    <name evidence="9" type="ORF">KTC_05380</name>
</gene>
<dbReference type="Pfam" id="PF13396">
    <property type="entry name" value="PLDc_N"/>
    <property type="match status" value="1"/>
</dbReference>
<evidence type="ECO:0000256" key="4">
    <source>
        <dbReference type="ARBA" id="ARBA00022989"/>
    </source>
</evidence>
<evidence type="ECO:0000256" key="6">
    <source>
        <dbReference type="SAM" id="MobiDB-lite"/>
    </source>
</evidence>
<dbReference type="EMBL" id="AP019376">
    <property type="protein sequence ID" value="BBH85787.1"/>
    <property type="molecule type" value="Genomic_DNA"/>
</dbReference>
<protein>
    <recommendedName>
        <fullName evidence="8">Cardiolipin synthase N-terminal domain-containing protein</fullName>
    </recommendedName>
</protein>
<feature type="region of interest" description="Disordered" evidence="6">
    <location>
        <begin position="109"/>
        <end position="147"/>
    </location>
</feature>
<sequence length="147" mass="17377">MPGSTLTLLNLGLLLLLLAYPFVTLVLFIWMLIHCLRNRGISDTMKLIWVILMLLCSPVAPVVYFFTDRKKAKVRYYYEPTRVQDPQPSWSANDHANYRELPEPHWASEAPAMPSEAQWEQYEEPQATYPEPPQEQQKQQQKQWRDW</sequence>
<feature type="compositionally biased region" description="Low complexity" evidence="6">
    <location>
        <begin position="134"/>
        <end position="147"/>
    </location>
</feature>
<keyword evidence="4 7" id="KW-1133">Transmembrane helix</keyword>
<evidence type="ECO:0000256" key="3">
    <source>
        <dbReference type="ARBA" id="ARBA00022692"/>
    </source>
</evidence>
<evidence type="ECO:0000256" key="1">
    <source>
        <dbReference type="ARBA" id="ARBA00004651"/>
    </source>
</evidence>
<name>A0A455SBF0_9CHLR</name>
<feature type="transmembrane region" description="Helical" evidence="7">
    <location>
        <begin position="47"/>
        <end position="66"/>
    </location>
</feature>
<proteinExistence type="predicted"/>
<organism evidence="9">
    <name type="scientific">Thermosporothrix sp. COM3</name>
    <dbReference type="NCBI Taxonomy" id="2490863"/>
    <lineage>
        <taxon>Bacteria</taxon>
        <taxon>Bacillati</taxon>
        <taxon>Chloroflexota</taxon>
        <taxon>Ktedonobacteria</taxon>
        <taxon>Ktedonobacterales</taxon>
        <taxon>Thermosporotrichaceae</taxon>
        <taxon>Thermosporothrix</taxon>
    </lineage>
</organism>
<evidence type="ECO:0000259" key="8">
    <source>
        <dbReference type="Pfam" id="PF13396"/>
    </source>
</evidence>
<feature type="domain" description="Cardiolipin synthase N-terminal" evidence="8">
    <location>
        <begin position="26"/>
        <end position="66"/>
    </location>
</feature>
<dbReference type="GO" id="GO:0005886">
    <property type="term" value="C:plasma membrane"/>
    <property type="evidence" value="ECO:0007669"/>
    <property type="project" value="UniProtKB-SubCell"/>
</dbReference>
<keyword evidence="5 7" id="KW-0472">Membrane</keyword>
<comment type="subcellular location">
    <subcellularLocation>
        <location evidence="1">Cell membrane</location>
        <topology evidence="1">Multi-pass membrane protein</topology>
    </subcellularLocation>
</comment>
<dbReference type="AlphaFoldDB" id="A0A455SBF0"/>
<evidence type="ECO:0000313" key="9">
    <source>
        <dbReference type="EMBL" id="BBH85787.1"/>
    </source>
</evidence>
<reference evidence="9" key="1">
    <citation type="submission" date="2018-12" db="EMBL/GenBank/DDBJ databases">
        <title>Novel natural products biosynthetic potential of the class Ktedonobacteria.</title>
        <authorList>
            <person name="Zheng Y."/>
            <person name="Saitou A."/>
            <person name="Wang C.M."/>
            <person name="Toyoda A."/>
            <person name="Minakuchi Y."/>
            <person name="Sekiguchi Y."/>
            <person name="Ueda K."/>
            <person name="Takano H."/>
            <person name="Sakai Y."/>
            <person name="Yokota A."/>
            <person name="Yabe S."/>
        </authorList>
    </citation>
    <scope>NUCLEOTIDE SEQUENCE</scope>
    <source>
        <strain evidence="9">COM3</strain>
    </source>
</reference>
<feature type="transmembrane region" description="Helical" evidence="7">
    <location>
        <begin position="12"/>
        <end position="35"/>
    </location>
</feature>
<evidence type="ECO:0000256" key="7">
    <source>
        <dbReference type="SAM" id="Phobius"/>
    </source>
</evidence>
<evidence type="ECO:0000256" key="2">
    <source>
        <dbReference type="ARBA" id="ARBA00022475"/>
    </source>
</evidence>
<keyword evidence="2" id="KW-1003">Cell membrane</keyword>
<accession>A0A455SBF0</accession>
<evidence type="ECO:0000256" key="5">
    <source>
        <dbReference type="ARBA" id="ARBA00023136"/>
    </source>
</evidence>